<name>A0AAD9KFG3_9ANNE</name>
<reference evidence="2" key="1">
    <citation type="journal article" date="2023" name="Mol. Biol. Evol.">
        <title>Third-Generation Sequencing Reveals the Adaptive Role of the Epigenome in Three Deep-Sea Polychaetes.</title>
        <authorList>
            <person name="Perez M."/>
            <person name="Aroh O."/>
            <person name="Sun Y."/>
            <person name="Lan Y."/>
            <person name="Juniper S.K."/>
            <person name="Young C.R."/>
            <person name="Angers B."/>
            <person name="Qian P.Y."/>
        </authorList>
    </citation>
    <scope>NUCLEOTIDE SEQUENCE</scope>
    <source>
        <strain evidence="2">P08H-3</strain>
    </source>
</reference>
<dbReference type="SUPFAM" id="SSF46785">
    <property type="entry name" value="Winged helix' DNA-binding domain"/>
    <property type="match status" value="1"/>
</dbReference>
<organism evidence="2 3">
    <name type="scientific">Paralvinella palmiformis</name>
    <dbReference type="NCBI Taxonomy" id="53620"/>
    <lineage>
        <taxon>Eukaryota</taxon>
        <taxon>Metazoa</taxon>
        <taxon>Spiralia</taxon>
        <taxon>Lophotrochozoa</taxon>
        <taxon>Annelida</taxon>
        <taxon>Polychaeta</taxon>
        <taxon>Sedentaria</taxon>
        <taxon>Canalipalpata</taxon>
        <taxon>Terebellida</taxon>
        <taxon>Terebelliformia</taxon>
        <taxon>Alvinellidae</taxon>
        <taxon>Paralvinella</taxon>
    </lineage>
</organism>
<dbReference type="EMBL" id="JAODUP010000009">
    <property type="protein sequence ID" value="KAK2169513.1"/>
    <property type="molecule type" value="Genomic_DNA"/>
</dbReference>
<dbReference type="Proteomes" id="UP001208570">
    <property type="component" value="Unassembled WGS sequence"/>
</dbReference>
<proteinExistence type="predicted"/>
<dbReference type="InterPro" id="IPR036390">
    <property type="entry name" value="WH_DNA-bd_sf"/>
</dbReference>
<protein>
    <recommendedName>
        <fullName evidence="1">DEP domain-containing protein</fullName>
    </recommendedName>
</protein>
<dbReference type="SMART" id="SM00049">
    <property type="entry name" value="DEP"/>
    <property type="match status" value="1"/>
</dbReference>
<accession>A0AAD9KFG3</accession>
<gene>
    <name evidence="2" type="ORF">LSH36_9g10015</name>
</gene>
<dbReference type="AlphaFoldDB" id="A0AAD9KFG3"/>
<dbReference type="InterPro" id="IPR036388">
    <property type="entry name" value="WH-like_DNA-bd_sf"/>
</dbReference>
<sequence length="567" mass="64903">MAADVQQTPNFRKDYSQSFTDSVTKNTGPFRATQIWNEIIDNLKEHVEVKRRKVMMKSYDHCFTGADAVDVVLHQLLTDKDSFPNKDITRDKAVKLCQFMLEQEIFQVVKGHKSDDKALMFEDSQGKLYRFLSDKENTTDNMRCHSCQELSKPDLVTSQYPVVSANSNKSTSSMSSLLHRHHGVVQELLELTGTWRRRNSDAVKRKLAPSHLFTSGTDGGQPTKGRLSLPTAGLRVDYRTSDDLDGLEKLTPEVEDQLMREHALSQLLTLLDIPILDNILSYEAMMAKPSTKRKAYSNLAFRRSDSVLSIYSIGSDKEDSWWNAAVECVDCIPKSADILDNSLGEHSDLTQKLRLYQSIADYYVVIDKPMWSENFVDIHVGLLNLLMQGRRDQVFKGLCLAVILLPNDIQKELKRLLRFLHQAILDGAVSLSSTEDNRSKIARVFTPVIIKNRMLTPHQASQLVMFMVDHADNLWDAPDEIEEAVRKSLLELQEGKDKKMAARTYCSQVSKEEFKRQQELLTEQSLVDLMNTILDNTKLSLKDKKQKLKHLQKHHPTIYWKHFADML</sequence>
<evidence type="ECO:0000259" key="1">
    <source>
        <dbReference type="PROSITE" id="PS50186"/>
    </source>
</evidence>
<dbReference type="PANTHER" id="PTHR16206:SF19">
    <property type="entry name" value="DEP DOMAIN-CONTAINING PROTEIN"/>
    <property type="match status" value="1"/>
</dbReference>
<dbReference type="PANTHER" id="PTHR16206">
    <property type="entry name" value="DEP DOMAIN-CONTAINING"/>
    <property type="match status" value="1"/>
</dbReference>
<dbReference type="Gene3D" id="1.10.10.10">
    <property type="entry name" value="Winged helix-like DNA-binding domain superfamily/Winged helix DNA-binding domain"/>
    <property type="match status" value="1"/>
</dbReference>
<evidence type="ECO:0000313" key="2">
    <source>
        <dbReference type="EMBL" id="KAK2169513.1"/>
    </source>
</evidence>
<dbReference type="PROSITE" id="PS50186">
    <property type="entry name" value="DEP"/>
    <property type="match status" value="1"/>
</dbReference>
<dbReference type="GO" id="GO:0035556">
    <property type="term" value="P:intracellular signal transduction"/>
    <property type="evidence" value="ECO:0007669"/>
    <property type="project" value="InterPro"/>
</dbReference>
<keyword evidence="3" id="KW-1185">Reference proteome</keyword>
<feature type="domain" description="DEP" evidence="1">
    <location>
        <begin position="43"/>
        <end position="133"/>
    </location>
</feature>
<dbReference type="InterPro" id="IPR000591">
    <property type="entry name" value="DEP_dom"/>
</dbReference>
<evidence type="ECO:0000313" key="3">
    <source>
        <dbReference type="Proteomes" id="UP001208570"/>
    </source>
</evidence>
<dbReference type="Pfam" id="PF00610">
    <property type="entry name" value="DEP"/>
    <property type="match status" value="1"/>
</dbReference>
<comment type="caution">
    <text evidence="2">The sequence shown here is derived from an EMBL/GenBank/DDBJ whole genome shotgun (WGS) entry which is preliminary data.</text>
</comment>